<accession>A0A098EA95</accession>
<evidence type="ECO:0000313" key="1">
    <source>
        <dbReference type="EMBL" id="CEG12927.1"/>
    </source>
</evidence>
<dbReference type="AlphaFoldDB" id="A0A098EA95"/>
<proteinExistence type="predicted"/>
<name>A0A098EA95_9ZZZZ</name>
<organism evidence="1">
    <name type="scientific">groundwater metagenome</name>
    <dbReference type="NCBI Taxonomy" id="717931"/>
    <lineage>
        <taxon>unclassified sequences</taxon>
        <taxon>metagenomes</taxon>
        <taxon>ecological metagenomes</taxon>
    </lineage>
</organism>
<reference evidence="1" key="1">
    <citation type="submission" date="2014-09" db="EMBL/GenBank/DDBJ databases">
        <authorList>
            <person name="Probst J Alexander"/>
        </authorList>
    </citation>
    <scope>NUCLEOTIDE SEQUENCE</scope>
</reference>
<sequence>MSPIRVQLKLLSSDGKKYATDCANTENMFRIIRSIPSKKAEPFKR</sequence>
<protein>
    <submittedName>
        <fullName evidence="1">Uncharacterized protein</fullName>
    </submittedName>
</protein>
<dbReference type="EMBL" id="CCXY01000216">
    <property type="protein sequence ID" value="CEG12927.1"/>
    <property type="molecule type" value="Genomic_DNA"/>
</dbReference>
<gene>
    <name evidence="1" type="ORF">MSIBF_A2930006</name>
</gene>